<dbReference type="AlphaFoldDB" id="A0A7G2CRQ4"/>
<dbReference type="Pfam" id="PF03571">
    <property type="entry name" value="Peptidase_M49"/>
    <property type="match status" value="1"/>
</dbReference>
<evidence type="ECO:0000256" key="2">
    <source>
        <dbReference type="ARBA" id="ARBA00022801"/>
    </source>
</evidence>
<evidence type="ECO:0000313" key="4">
    <source>
        <dbReference type="Proteomes" id="UP000515908"/>
    </source>
</evidence>
<dbReference type="EMBL" id="LR877170">
    <property type="protein sequence ID" value="CAD2222430.1"/>
    <property type="molecule type" value="Genomic_DNA"/>
</dbReference>
<dbReference type="GO" id="GO:0008239">
    <property type="term" value="F:dipeptidyl-peptidase activity"/>
    <property type="evidence" value="ECO:0007669"/>
    <property type="project" value="TreeGrafter"/>
</dbReference>
<sequence length="261" mass="29120">MSVNVGIHELLGHGTGKLLCENADGTFNFDKNTVIDPISGELVSSWYKPGETWGSVFGGISSSYEECRAEAVSLYLSVQSDILNLFGKHSEQEKEDTVYICWLNMVRAGLVGLEFYTPETSQWRQAHMRARFAILQVLLQGERPLVTITPHDKDGLRIELDKKRIATDGVAAIGTLLLNLNVNKATANAARGIAYYESLTAVNDTFVDYRKIVMEKRKPRKQYVQPHASLGADGEVRVREFDGSVEGVLESFVLRHKEMPL</sequence>
<reference evidence="3 4" key="1">
    <citation type="submission" date="2020-08" db="EMBL/GenBank/DDBJ databases">
        <authorList>
            <person name="Newling K."/>
            <person name="Davey J."/>
            <person name="Forrester S."/>
        </authorList>
    </citation>
    <scope>NUCLEOTIDE SEQUENCE [LARGE SCALE GENOMIC DNA]</scope>
    <source>
        <strain evidence="4">Crithidia deanei Carvalho (ATCC PRA-265)</strain>
    </source>
</reference>
<dbReference type="VEuPathDB" id="TriTrypDB:ADEAN_000997400"/>
<evidence type="ECO:0000313" key="3">
    <source>
        <dbReference type="EMBL" id="CAD2222430.1"/>
    </source>
</evidence>
<keyword evidence="2" id="KW-0378">Hydrolase</keyword>
<dbReference type="GO" id="GO:0005737">
    <property type="term" value="C:cytoplasm"/>
    <property type="evidence" value="ECO:0007669"/>
    <property type="project" value="TreeGrafter"/>
</dbReference>
<accession>A0A7G2CRQ4</accession>
<evidence type="ECO:0000256" key="1">
    <source>
        <dbReference type="ARBA" id="ARBA00022723"/>
    </source>
</evidence>
<keyword evidence="4" id="KW-1185">Reference proteome</keyword>
<dbReference type="PANTHER" id="PTHR23422:SF11">
    <property type="entry name" value="DIPEPTIDYL PEPTIDASE 3"/>
    <property type="match status" value="1"/>
</dbReference>
<dbReference type="Proteomes" id="UP000515908">
    <property type="component" value="Chromosome 26"/>
</dbReference>
<proteinExistence type="predicted"/>
<dbReference type="InterPro" id="IPR039461">
    <property type="entry name" value="Peptidase_M49"/>
</dbReference>
<organism evidence="3 4">
    <name type="scientific">Angomonas deanei</name>
    <dbReference type="NCBI Taxonomy" id="59799"/>
    <lineage>
        <taxon>Eukaryota</taxon>
        <taxon>Discoba</taxon>
        <taxon>Euglenozoa</taxon>
        <taxon>Kinetoplastea</taxon>
        <taxon>Metakinetoplastina</taxon>
        <taxon>Trypanosomatida</taxon>
        <taxon>Trypanosomatidae</taxon>
        <taxon>Strigomonadinae</taxon>
        <taxon>Angomonas</taxon>
    </lineage>
</organism>
<gene>
    <name evidence="3" type="ORF">ADEAN_000997400</name>
</gene>
<dbReference type="PANTHER" id="PTHR23422">
    <property type="entry name" value="DIPEPTIDYL PEPTIDASE III-RELATED"/>
    <property type="match status" value="1"/>
</dbReference>
<name>A0A7G2CRQ4_9TRYP</name>
<protein>
    <submittedName>
        <fullName evidence="3">Peptidase family M49, putative</fullName>
    </submittedName>
</protein>
<dbReference type="GO" id="GO:0046872">
    <property type="term" value="F:metal ion binding"/>
    <property type="evidence" value="ECO:0007669"/>
    <property type="project" value="UniProtKB-KW"/>
</dbReference>
<keyword evidence="1" id="KW-0479">Metal-binding</keyword>